<keyword evidence="5" id="KW-0804">Transcription</keyword>
<dbReference type="InterPro" id="IPR014284">
    <property type="entry name" value="RNA_pol_sigma-70_dom"/>
</dbReference>
<dbReference type="InterPro" id="IPR013249">
    <property type="entry name" value="RNA_pol_sigma70_r4_t2"/>
</dbReference>
<dbReference type="SUPFAM" id="SSF88659">
    <property type="entry name" value="Sigma3 and sigma4 domains of RNA polymerase sigma factors"/>
    <property type="match status" value="1"/>
</dbReference>
<dbReference type="EMBL" id="JANUGP010000016">
    <property type="protein sequence ID" value="MCS0603733.1"/>
    <property type="molecule type" value="Genomic_DNA"/>
</dbReference>
<dbReference type="InterPro" id="IPR013324">
    <property type="entry name" value="RNA_pol_sigma_r3/r4-like"/>
</dbReference>
<reference evidence="7 8" key="1">
    <citation type="submission" date="2022-08" db="EMBL/GenBank/DDBJ databases">
        <authorList>
            <person name="Somphong A."/>
            <person name="Phongsopitanun W."/>
        </authorList>
    </citation>
    <scope>NUCLEOTIDE SEQUENCE [LARGE SCALE GENOMIC DNA]</scope>
    <source>
        <strain evidence="7 8">LP11</strain>
    </source>
</reference>
<evidence type="ECO:0000256" key="3">
    <source>
        <dbReference type="ARBA" id="ARBA00023082"/>
    </source>
</evidence>
<evidence type="ECO:0000256" key="2">
    <source>
        <dbReference type="ARBA" id="ARBA00023015"/>
    </source>
</evidence>
<dbReference type="PANTHER" id="PTHR43133">
    <property type="entry name" value="RNA POLYMERASE ECF-TYPE SIGMA FACTO"/>
    <property type="match status" value="1"/>
</dbReference>
<evidence type="ECO:0000259" key="6">
    <source>
        <dbReference type="Pfam" id="PF08281"/>
    </source>
</evidence>
<gene>
    <name evidence="7" type="ORF">NX794_21305</name>
</gene>
<dbReference type="PANTHER" id="PTHR43133:SF8">
    <property type="entry name" value="RNA POLYMERASE SIGMA FACTOR HI_1459-RELATED"/>
    <property type="match status" value="1"/>
</dbReference>
<keyword evidence="4" id="KW-0238">DNA-binding</keyword>
<accession>A0ABT2B5C8</accession>
<sequence>MLPPLDDFHRHHAALPRARSGRLALTFEAFHDYHRKLWMRFAHIQVGSRSSAEAVVDAACVRLKKTWPHALLQESVPQYAWQVLKEEVHRWLAERRLEPQVGDAAYLTAVQKLLMHEMRDELRVISQEIGLYAAISALPERQYDVILLRFLLGMGEAEVAEYLGIDGATVRSHIRHARRSLAKQLHIPYKDDKEGEN</sequence>
<proteinExistence type="inferred from homology"/>
<keyword evidence="3" id="KW-0731">Sigma factor</keyword>
<dbReference type="Pfam" id="PF08281">
    <property type="entry name" value="Sigma70_r4_2"/>
    <property type="match status" value="1"/>
</dbReference>
<dbReference type="RefSeq" id="WP_258780229.1">
    <property type="nucleotide sequence ID" value="NZ_JANUGP010000016.1"/>
</dbReference>
<evidence type="ECO:0000313" key="8">
    <source>
        <dbReference type="Proteomes" id="UP001205612"/>
    </source>
</evidence>
<protein>
    <submittedName>
        <fullName evidence="7">Sigma-70 family RNA polymerase sigma factor</fullName>
    </submittedName>
</protein>
<dbReference type="CDD" id="cd06171">
    <property type="entry name" value="Sigma70_r4"/>
    <property type="match status" value="1"/>
</dbReference>
<dbReference type="InterPro" id="IPR036388">
    <property type="entry name" value="WH-like_DNA-bd_sf"/>
</dbReference>
<name>A0ABT2B5C8_9ACTN</name>
<evidence type="ECO:0000256" key="5">
    <source>
        <dbReference type="ARBA" id="ARBA00023163"/>
    </source>
</evidence>
<evidence type="ECO:0000256" key="1">
    <source>
        <dbReference type="ARBA" id="ARBA00010641"/>
    </source>
</evidence>
<dbReference type="NCBIfam" id="TIGR02937">
    <property type="entry name" value="sigma70-ECF"/>
    <property type="match status" value="1"/>
</dbReference>
<feature type="domain" description="RNA polymerase sigma factor 70 region 4 type 2" evidence="6">
    <location>
        <begin position="131"/>
        <end position="181"/>
    </location>
</feature>
<organism evidence="7 8">
    <name type="scientific">Streptomyces pyxinicus</name>
    <dbReference type="NCBI Taxonomy" id="2970331"/>
    <lineage>
        <taxon>Bacteria</taxon>
        <taxon>Bacillati</taxon>
        <taxon>Actinomycetota</taxon>
        <taxon>Actinomycetes</taxon>
        <taxon>Kitasatosporales</taxon>
        <taxon>Streptomycetaceae</taxon>
        <taxon>Streptomyces</taxon>
    </lineage>
</organism>
<dbReference type="Gene3D" id="1.10.10.10">
    <property type="entry name" value="Winged helix-like DNA-binding domain superfamily/Winged helix DNA-binding domain"/>
    <property type="match status" value="1"/>
</dbReference>
<comment type="similarity">
    <text evidence="1">Belongs to the sigma-70 factor family. ECF subfamily.</text>
</comment>
<comment type="caution">
    <text evidence="7">The sequence shown here is derived from an EMBL/GenBank/DDBJ whole genome shotgun (WGS) entry which is preliminary data.</text>
</comment>
<evidence type="ECO:0000256" key="4">
    <source>
        <dbReference type="ARBA" id="ARBA00023125"/>
    </source>
</evidence>
<evidence type="ECO:0000313" key="7">
    <source>
        <dbReference type="EMBL" id="MCS0603733.1"/>
    </source>
</evidence>
<dbReference type="InterPro" id="IPR039425">
    <property type="entry name" value="RNA_pol_sigma-70-like"/>
</dbReference>
<dbReference type="Proteomes" id="UP001205612">
    <property type="component" value="Unassembled WGS sequence"/>
</dbReference>
<keyword evidence="8" id="KW-1185">Reference proteome</keyword>
<keyword evidence="2" id="KW-0805">Transcription regulation</keyword>